<dbReference type="STRING" id="1432562.WN59_04165"/>
<organism evidence="1 2">
    <name type="scientific">Salinicoccus sediminis</name>
    <dbReference type="NCBI Taxonomy" id="1432562"/>
    <lineage>
        <taxon>Bacteria</taxon>
        <taxon>Bacillati</taxon>
        <taxon>Bacillota</taxon>
        <taxon>Bacilli</taxon>
        <taxon>Bacillales</taxon>
        <taxon>Staphylococcaceae</taxon>
        <taxon>Salinicoccus</taxon>
    </lineage>
</organism>
<gene>
    <name evidence="1" type="ORF">WN59_04165</name>
</gene>
<dbReference type="EMBL" id="LAYZ01000002">
    <property type="protein sequence ID" value="KKK34856.1"/>
    <property type="molecule type" value="Genomic_DNA"/>
</dbReference>
<accession>A0A0M2SMI6</accession>
<keyword evidence="2" id="KW-1185">Reference proteome</keyword>
<dbReference type="AlphaFoldDB" id="A0A0M2SMI6"/>
<dbReference type="Proteomes" id="UP000034287">
    <property type="component" value="Unassembled WGS sequence"/>
</dbReference>
<evidence type="ECO:0000313" key="2">
    <source>
        <dbReference type="Proteomes" id="UP000034287"/>
    </source>
</evidence>
<sequence length="68" mass="7617">MVGGGNQRSSGSWEDDRPLIRIAPCMQFHNFKVRIVFSVCKQSGTVQIAPLSHHRDRGFLYAVSIQEG</sequence>
<dbReference type="PATRIC" id="fig|1432562.3.peg.809"/>
<protein>
    <submittedName>
        <fullName evidence="1">Uncharacterized protein</fullName>
    </submittedName>
</protein>
<name>A0A0M2SMI6_9STAP</name>
<evidence type="ECO:0000313" key="1">
    <source>
        <dbReference type="EMBL" id="KKK34856.1"/>
    </source>
</evidence>
<comment type="caution">
    <text evidence="1">The sequence shown here is derived from an EMBL/GenBank/DDBJ whole genome shotgun (WGS) entry which is preliminary data.</text>
</comment>
<proteinExistence type="predicted"/>
<reference evidence="1 2" key="1">
    <citation type="submission" date="2015-04" db="EMBL/GenBank/DDBJ databases">
        <title>Taxonomic description and genome sequence of Salinicoccus sediminis sp. nov., a novel hyper halotolerant bacterium isolated from marine sediment.</title>
        <authorList>
            <person name="Mathan Kumar R."/>
            <person name="Kaur G."/>
            <person name="Kumar N."/>
            <person name="Kumar A."/>
            <person name="Singh N.K."/>
            <person name="Kaur N."/>
            <person name="Mayilraj S."/>
        </authorList>
    </citation>
    <scope>NUCLEOTIDE SEQUENCE [LARGE SCALE GENOMIC DNA]</scope>
    <source>
        <strain evidence="1 2">SV-16</strain>
    </source>
</reference>